<dbReference type="FunCoup" id="A0A1V9XI32">
    <property type="interactions" value="819"/>
</dbReference>
<dbReference type="AlphaFoldDB" id="A0A1V9XI32"/>
<evidence type="ECO:0000313" key="6">
    <source>
        <dbReference type="Proteomes" id="UP000192247"/>
    </source>
</evidence>
<evidence type="ECO:0000256" key="4">
    <source>
        <dbReference type="ARBA" id="ARBA00026170"/>
    </source>
</evidence>
<keyword evidence="6" id="KW-1185">Reference proteome</keyword>
<keyword evidence="2" id="KW-0067">ATP-binding</keyword>
<gene>
    <name evidence="5" type="ORF">BIW11_09898</name>
</gene>
<dbReference type="STRING" id="418985.A0A1V9XI32"/>
<evidence type="ECO:0000256" key="3">
    <source>
        <dbReference type="ARBA" id="ARBA00025768"/>
    </source>
</evidence>
<proteinExistence type="inferred from homology"/>
<name>A0A1V9XI32_9ACAR</name>
<comment type="similarity">
    <text evidence="3">Belongs to the KTI12 family.</text>
</comment>
<dbReference type="InterPro" id="IPR027417">
    <property type="entry name" value="P-loop_NTPase"/>
</dbReference>
<organism evidence="5 6">
    <name type="scientific">Tropilaelaps mercedesae</name>
    <dbReference type="NCBI Taxonomy" id="418985"/>
    <lineage>
        <taxon>Eukaryota</taxon>
        <taxon>Metazoa</taxon>
        <taxon>Ecdysozoa</taxon>
        <taxon>Arthropoda</taxon>
        <taxon>Chelicerata</taxon>
        <taxon>Arachnida</taxon>
        <taxon>Acari</taxon>
        <taxon>Parasitiformes</taxon>
        <taxon>Mesostigmata</taxon>
        <taxon>Gamasina</taxon>
        <taxon>Dermanyssoidea</taxon>
        <taxon>Laelapidae</taxon>
        <taxon>Tropilaelaps</taxon>
    </lineage>
</organism>
<evidence type="ECO:0000313" key="5">
    <source>
        <dbReference type="EMBL" id="OQR73187.1"/>
    </source>
</evidence>
<dbReference type="GO" id="GO:0005524">
    <property type="term" value="F:ATP binding"/>
    <property type="evidence" value="ECO:0007669"/>
    <property type="project" value="UniProtKB-KW"/>
</dbReference>
<evidence type="ECO:0000256" key="2">
    <source>
        <dbReference type="ARBA" id="ARBA00022840"/>
    </source>
</evidence>
<dbReference type="PANTHER" id="PTHR12435">
    <property type="match status" value="1"/>
</dbReference>
<evidence type="ECO:0000256" key="1">
    <source>
        <dbReference type="ARBA" id="ARBA00022741"/>
    </source>
</evidence>
<dbReference type="EMBL" id="MNPL01010349">
    <property type="protein sequence ID" value="OQR73187.1"/>
    <property type="molecule type" value="Genomic_DNA"/>
</dbReference>
<dbReference type="GO" id="GO:0006357">
    <property type="term" value="P:regulation of transcription by RNA polymerase II"/>
    <property type="evidence" value="ECO:0007669"/>
    <property type="project" value="UniProtKB-ARBA"/>
</dbReference>
<dbReference type="InParanoid" id="A0A1V9XI32"/>
<dbReference type="Pfam" id="PF08433">
    <property type="entry name" value="KTI12"/>
    <property type="match status" value="1"/>
</dbReference>
<dbReference type="OrthoDB" id="9972657at2759"/>
<dbReference type="SUPFAM" id="SSF52540">
    <property type="entry name" value="P-loop containing nucleoside triphosphate hydrolases"/>
    <property type="match status" value="1"/>
</dbReference>
<reference evidence="5 6" key="1">
    <citation type="journal article" date="2017" name="Gigascience">
        <title>Draft genome of the honey bee ectoparasitic mite, Tropilaelaps mercedesae, is shaped by the parasitic life history.</title>
        <authorList>
            <person name="Dong X."/>
            <person name="Armstrong S.D."/>
            <person name="Xia D."/>
            <person name="Makepeace B.L."/>
            <person name="Darby A.C."/>
            <person name="Kadowaki T."/>
        </authorList>
    </citation>
    <scope>NUCLEOTIDE SEQUENCE [LARGE SCALE GENOMIC DNA]</scope>
    <source>
        <strain evidence="5">Wuxi-XJTLU</strain>
    </source>
</reference>
<sequence>MVMRHQLIVFPFPTFKKEPLAMFQVEIRVTVSSIDYCGVVAGDLVMPLIVITGYPSCGKSTRARQLEKFFTAKYPEKKVKIVSADANIDRNSVFAEAHLEKEVRAKLMAEVQRELRRDNLVIIDAHNYIKGYRYELYCLSKSVKTTQCTLSLPINIDVAWTWNSSKPEQDRYSRETFDALILRYEDPDSKNRWDTPLIAVHEGEEIAFADVDAALFQRKAPPPNKATQPDPVLSTNFLYDLDRLTQETVESVLKNPDDLVSRRVTLPELSRLRRQFINYVRQNPIQDTNKIRPLFENYIRNTTI</sequence>
<protein>
    <recommendedName>
        <fullName evidence="4">Protein KTI12 homolog</fullName>
    </recommendedName>
</protein>
<comment type="caution">
    <text evidence="5">The sequence shown here is derived from an EMBL/GenBank/DDBJ whole genome shotgun (WGS) entry which is preliminary data.</text>
</comment>
<dbReference type="FunFam" id="3.40.50.300:FF:000827">
    <property type="entry name" value="KTI12 chromatin-associated homolog"/>
    <property type="match status" value="1"/>
</dbReference>
<accession>A0A1V9XI32</accession>
<dbReference type="Proteomes" id="UP000192247">
    <property type="component" value="Unassembled WGS sequence"/>
</dbReference>
<dbReference type="Gene3D" id="3.40.50.300">
    <property type="entry name" value="P-loop containing nucleotide triphosphate hydrolases"/>
    <property type="match status" value="1"/>
</dbReference>
<dbReference type="GO" id="GO:0006400">
    <property type="term" value="P:tRNA modification"/>
    <property type="evidence" value="ECO:0007669"/>
    <property type="project" value="UniProtKB-ARBA"/>
</dbReference>
<dbReference type="InterPro" id="IPR013641">
    <property type="entry name" value="KTI12/PSTK"/>
</dbReference>
<keyword evidence="1" id="KW-0547">Nucleotide-binding</keyword>